<evidence type="ECO:0000313" key="1">
    <source>
        <dbReference type="EMBL" id="KAI0305673.1"/>
    </source>
</evidence>
<keyword evidence="2" id="KW-1185">Reference proteome</keyword>
<evidence type="ECO:0000313" key="2">
    <source>
        <dbReference type="Proteomes" id="UP001203297"/>
    </source>
</evidence>
<dbReference type="Proteomes" id="UP001203297">
    <property type="component" value="Unassembled WGS sequence"/>
</dbReference>
<gene>
    <name evidence="1" type="ORF">B0F90DRAFT_1699938</name>
</gene>
<reference evidence="1" key="1">
    <citation type="journal article" date="2022" name="New Phytol.">
        <title>Evolutionary transition to the ectomycorrhizal habit in the genomes of a hyperdiverse lineage of mushroom-forming fungi.</title>
        <authorList>
            <person name="Looney B."/>
            <person name="Miyauchi S."/>
            <person name="Morin E."/>
            <person name="Drula E."/>
            <person name="Courty P.E."/>
            <person name="Kohler A."/>
            <person name="Kuo A."/>
            <person name="LaButti K."/>
            <person name="Pangilinan J."/>
            <person name="Lipzen A."/>
            <person name="Riley R."/>
            <person name="Andreopoulos W."/>
            <person name="He G."/>
            <person name="Johnson J."/>
            <person name="Nolan M."/>
            <person name="Tritt A."/>
            <person name="Barry K.W."/>
            <person name="Grigoriev I.V."/>
            <person name="Nagy L.G."/>
            <person name="Hibbett D."/>
            <person name="Henrissat B."/>
            <person name="Matheny P.B."/>
            <person name="Labbe J."/>
            <person name="Martin F.M."/>
        </authorList>
    </citation>
    <scope>NUCLEOTIDE SEQUENCE</scope>
    <source>
        <strain evidence="1">BPL690</strain>
    </source>
</reference>
<name>A0AAD4M8X9_9AGAM</name>
<accession>A0AAD4M8X9</accession>
<organism evidence="1 2">
    <name type="scientific">Multifurca ochricompacta</name>
    <dbReference type="NCBI Taxonomy" id="376703"/>
    <lineage>
        <taxon>Eukaryota</taxon>
        <taxon>Fungi</taxon>
        <taxon>Dikarya</taxon>
        <taxon>Basidiomycota</taxon>
        <taxon>Agaricomycotina</taxon>
        <taxon>Agaricomycetes</taxon>
        <taxon>Russulales</taxon>
        <taxon>Russulaceae</taxon>
        <taxon>Multifurca</taxon>
    </lineage>
</organism>
<dbReference type="EMBL" id="WTXG01000005">
    <property type="protein sequence ID" value="KAI0305673.1"/>
    <property type="molecule type" value="Genomic_DNA"/>
</dbReference>
<sequence length="470" mass="52317">MAQAKGHTPKKTNVTMKSTRKWRPFARRAFASRLIDTVKTPSVVSGAGAIAELDRGVAHIGAMACEYHVGDDVSAPVYTFDNAGGEVFDDVDDGLRDVMPTVTVTVGSERGSGVAVSYRPPLPIKPPIWAQSRQEVCESLDSFRSFQGGVYHSNEIVKGYLLGAHSSSRDLFHHGGKLIISHGGGKAQALHSKNGRLEVQGPGDQLEDDRSVRALLNNYRAGRPLVLLADDNYALFPFDLTARGYTYVVLGLYWIAHAWAELQQVDDNLGVVRYKFAFQWCTGQGDPWWAKNSEIHEDVPGAMSENRGQLSPIGEDDAKACALHCSTEIFCSWCQMGSPLVYQHTPMCLQPISTRNAVTHDTECSAPPAQNLSYNTDILRLRPAKHLPASPESLYPPFPGDRSTTPRPFAKGMHCRDCGRLSTRFKWEHLECSHCHRIYDTPRFLFSHKDFWLQEQTLKFYQHRVAEDSG</sequence>
<proteinExistence type="predicted"/>
<dbReference type="AlphaFoldDB" id="A0AAD4M8X9"/>
<comment type="caution">
    <text evidence="1">The sequence shown here is derived from an EMBL/GenBank/DDBJ whole genome shotgun (WGS) entry which is preliminary data.</text>
</comment>
<protein>
    <submittedName>
        <fullName evidence="1">Uncharacterized protein</fullName>
    </submittedName>
</protein>